<feature type="non-terminal residue" evidence="2">
    <location>
        <position position="74"/>
    </location>
</feature>
<evidence type="ECO:0000256" key="1">
    <source>
        <dbReference type="SAM" id="Phobius"/>
    </source>
</evidence>
<keyword evidence="1" id="KW-0812">Transmembrane</keyword>
<organism evidence="2">
    <name type="scientific">marine sediment metagenome</name>
    <dbReference type="NCBI Taxonomy" id="412755"/>
    <lineage>
        <taxon>unclassified sequences</taxon>
        <taxon>metagenomes</taxon>
        <taxon>ecological metagenomes</taxon>
    </lineage>
</organism>
<dbReference type="AlphaFoldDB" id="A0A0F8WC40"/>
<evidence type="ECO:0000313" key="2">
    <source>
        <dbReference type="EMBL" id="KKK45670.1"/>
    </source>
</evidence>
<name>A0A0F8WC40_9ZZZZ</name>
<keyword evidence="1" id="KW-1133">Transmembrane helix</keyword>
<accession>A0A0F8WC40</accession>
<dbReference type="EMBL" id="LAZR01070069">
    <property type="protein sequence ID" value="KKK45670.1"/>
    <property type="molecule type" value="Genomic_DNA"/>
</dbReference>
<sequence>MDRETVRKTFFKGQWTLPAVVALAAVVAWAPTVTGGFFWDTPGMRSGGSLFVPFFDHIRARNLFWLSIDLDSIL</sequence>
<proteinExistence type="predicted"/>
<feature type="transmembrane region" description="Helical" evidence="1">
    <location>
        <begin position="15"/>
        <end position="39"/>
    </location>
</feature>
<protein>
    <submittedName>
        <fullName evidence="2">Uncharacterized protein</fullName>
    </submittedName>
</protein>
<keyword evidence="1" id="KW-0472">Membrane</keyword>
<reference evidence="2" key="1">
    <citation type="journal article" date="2015" name="Nature">
        <title>Complex archaea that bridge the gap between prokaryotes and eukaryotes.</title>
        <authorList>
            <person name="Spang A."/>
            <person name="Saw J.H."/>
            <person name="Jorgensen S.L."/>
            <person name="Zaremba-Niedzwiedzka K."/>
            <person name="Martijn J."/>
            <person name="Lind A.E."/>
            <person name="van Eijk R."/>
            <person name="Schleper C."/>
            <person name="Guy L."/>
            <person name="Ettema T.J."/>
        </authorList>
    </citation>
    <scope>NUCLEOTIDE SEQUENCE</scope>
</reference>
<gene>
    <name evidence="2" type="ORF">LCGC14_3165090</name>
</gene>
<comment type="caution">
    <text evidence="2">The sequence shown here is derived from an EMBL/GenBank/DDBJ whole genome shotgun (WGS) entry which is preliminary data.</text>
</comment>